<keyword evidence="2" id="KW-1185">Reference proteome</keyword>
<protein>
    <submittedName>
        <fullName evidence="1">Uncharacterized protein</fullName>
    </submittedName>
</protein>
<dbReference type="Proteomes" id="UP000199337">
    <property type="component" value="Unassembled WGS sequence"/>
</dbReference>
<evidence type="ECO:0000313" key="2">
    <source>
        <dbReference type="Proteomes" id="UP000199337"/>
    </source>
</evidence>
<evidence type="ECO:0000313" key="1">
    <source>
        <dbReference type="EMBL" id="SFH38995.1"/>
    </source>
</evidence>
<sequence length="39" mass="4426">MRAEKNFHALRTHDTILLNGTLGELPCPFNKEDLVQVGF</sequence>
<reference evidence="2" key="1">
    <citation type="submission" date="2016-10" db="EMBL/GenBank/DDBJ databases">
        <authorList>
            <person name="Varghese N."/>
            <person name="Submissions S."/>
        </authorList>
    </citation>
    <scope>NUCLEOTIDE SEQUENCE [LARGE SCALE GENOMIC DNA]</scope>
    <source>
        <strain evidence="2">DSM 17038</strain>
    </source>
</reference>
<accession>A0A1I2ZMW3</accession>
<dbReference type="EMBL" id="FOOX01000032">
    <property type="protein sequence ID" value="SFH38995.1"/>
    <property type="molecule type" value="Genomic_DNA"/>
</dbReference>
<gene>
    <name evidence="1" type="ORF">SAMN05660649_05023</name>
</gene>
<proteinExistence type="predicted"/>
<organism evidence="1 2">
    <name type="scientific">Desulfotruncus arcticus DSM 17038</name>
    <dbReference type="NCBI Taxonomy" id="1121424"/>
    <lineage>
        <taxon>Bacteria</taxon>
        <taxon>Bacillati</taxon>
        <taxon>Bacillota</taxon>
        <taxon>Clostridia</taxon>
        <taxon>Eubacteriales</taxon>
        <taxon>Desulfallaceae</taxon>
        <taxon>Desulfotruncus</taxon>
    </lineage>
</organism>
<name>A0A1I2ZMW3_9FIRM</name>
<dbReference type="STRING" id="341036.SAMN05660649_05023"/>
<dbReference type="AlphaFoldDB" id="A0A1I2ZMW3"/>